<feature type="non-terminal residue" evidence="1">
    <location>
        <position position="1"/>
    </location>
</feature>
<evidence type="ECO:0000313" key="1">
    <source>
        <dbReference type="EMBL" id="SVE23463.1"/>
    </source>
</evidence>
<dbReference type="EMBL" id="UINC01203284">
    <property type="protein sequence ID" value="SVE23463.1"/>
    <property type="molecule type" value="Genomic_DNA"/>
</dbReference>
<protein>
    <submittedName>
        <fullName evidence="1">Uncharacterized protein</fullName>
    </submittedName>
</protein>
<organism evidence="1">
    <name type="scientific">marine metagenome</name>
    <dbReference type="NCBI Taxonomy" id="408172"/>
    <lineage>
        <taxon>unclassified sequences</taxon>
        <taxon>metagenomes</taxon>
        <taxon>ecological metagenomes</taxon>
    </lineage>
</organism>
<proteinExistence type="predicted"/>
<sequence>VLYEDKPASSCVLQSIQPLGHSSLRNC</sequence>
<name>A0A383BUH9_9ZZZZ</name>
<gene>
    <name evidence="1" type="ORF">METZ01_LOCUS476317</name>
</gene>
<reference evidence="1" key="1">
    <citation type="submission" date="2018-05" db="EMBL/GenBank/DDBJ databases">
        <authorList>
            <person name="Lanie J.A."/>
            <person name="Ng W.-L."/>
            <person name="Kazmierczak K.M."/>
            <person name="Andrzejewski T.M."/>
            <person name="Davidsen T.M."/>
            <person name="Wayne K.J."/>
            <person name="Tettelin H."/>
            <person name="Glass J.I."/>
            <person name="Rusch D."/>
            <person name="Podicherti R."/>
            <person name="Tsui H.-C.T."/>
            <person name="Winkler M.E."/>
        </authorList>
    </citation>
    <scope>NUCLEOTIDE SEQUENCE</scope>
</reference>
<accession>A0A383BUH9</accession>
<dbReference type="AlphaFoldDB" id="A0A383BUH9"/>